<sequence>MKPLDSSSQTTLVQTQRLNRSHLFHSTIDCRLLDAFRLLSFLYEFDNLGNVLEWNVRADLHILNGALNPADQLVERDFKESDVFGLNTIAIWRMSRWFAISVNRGETQSSYLLDLLAANMETLAASQP</sequence>
<dbReference type="EMBL" id="CADEPM010000011">
    <property type="protein sequence ID" value="CAB3410607.1"/>
    <property type="molecule type" value="Genomic_DNA"/>
</dbReference>
<reference evidence="1 2" key="1">
    <citation type="submission" date="2020-04" db="EMBL/GenBank/DDBJ databases">
        <authorList>
            <person name="Laetsch R D."/>
            <person name="Stevens L."/>
            <person name="Kumar S."/>
            <person name="Blaxter L. M."/>
        </authorList>
    </citation>
    <scope>NUCLEOTIDE SEQUENCE [LARGE SCALE GENOMIC DNA]</scope>
</reference>
<evidence type="ECO:0000313" key="2">
    <source>
        <dbReference type="Proteomes" id="UP000494206"/>
    </source>
</evidence>
<evidence type="ECO:0000313" key="1">
    <source>
        <dbReference type="EMBL" id="CAB3410607.1"/>
    </source>
</evidence>
<protein>
    <submittedName>
        <fullName evidence="1">Uncharacterized protein</fullName>
    </submittedName>
</protein>
<dbReference type="AlphaFoldDB" id="A0A8S1FDH7"/>
<keyword evidence="2" id="KW-1185">Reference proteome</keyword>
<organism evidence="1 2">
    <name type="scientific">Caenorhabditis bovis</name>
    <dbReference type="NCBI Taxonomy" id="2654633"/>
    <lineage>
        <taxon>Eukaryota</taxon>
        <taxon>Metazoa</taxon>
        <taxon>Ecdysozoa</taxon>
        <taxon>Nematoda</taxon>
        <taxon>Chromadorea</taxon>
        <taxon>Rhabditida</taxon>
        <taxon>Rhabditina</taxon>
        <taxon>Rhabditomorpha</taxon>
        <taxon>Rhabditoidea</taxon>
        <taxon>Rhabditidae</taxon>
        <taxon>Peloderinae</taxon>
        <taxon>Caenorhabditis</taxon>
    </lineage>
</organism>
<proteinExistence type="predicted"/>
<gene>
    <name evidence="1" type="ORF">CBOVIS_LOCUS12110</name>
</gene>
<dbReference type="Proteomes" id="UP000494206">
    <property type="component" value="Unassembled WGS sequence"/>
</dbReference>
<name>A0A8S1FDH7_9PELO</name>
<accession>A0A8S1FDH7</accession>
<comment type="caution">
    <text evidence="1">The sequence shown here is derived from an EMBL/GenBank/DDBJ whole genome shotgun (WGS) entry which is preliminary data.</text>
</comment>